<proteinExistence type="predicted"/>
<dbReference type="Proteomes" id="UP001165302">
    <property type="component" value="Unassembled WGS sequence"/>
</dbReference>
<organism evidence="1 2">
    <name type="scientific">Sphingobacterium bovistauri</name>
    <dbReference type="NCBI Taxonomy" id="2781959"/>
    <lineage>
        <taxon>Bacteria</taxon>
        <taxon>Pseudomonadati</taxon>
        <taxon>Bacteroidota</taxon>
        <taxon>Sphingobacteriia</taxon>
        <taxon>Sphingobacteriales</taxon>
        <taxon>Sphingobacteriaceae</taxon>
        <taxon>Sphingobacterium</taxon>
    </lineage>
</organism>
<sequence>MEGINDQKRPYVQPKISVQFIVHEECIAASSVVVLEVGSPGSPYTPTIEDWNAGTGDNEDVWF</sequence>
<reference evidence="1" key="1">
    <citation type="submission" date="2020-10" db="EMBL/GenBank/DDBJ databases">
        <authorList>
            <person name="Lu T."/>
            <person name="Wang Q."/>
            <person name="Han X."/>
        </authorList>
    </citation>
    <scope>NUCLEOTIDE SEQUENCE</scope>
    <source>
        <strain evidence="1">WQ 366</strain>
    </source>
</reference>
<dbReference type="EMBL" id="JADEYP010000009">
    <property type="protein sequence ID" value="MCA5004837.1"/>
    <property type="molecule type" value="Genomic_DNA"/>
</dbReference>
<accession>A0ABS7Z3W0</accession>
<evidence type="ECO:0000313" key="1">
    <source>
        <dbReference type="EMBL" id="MCA5004837.1"/>
    </source>
</evidence>
<protein>
    <submittedName>
        <fullName evidence="1">Uncharacterized protein</fullName>
    </submittedName>
</protein>
<gene>
    <name evidence="1" type="ORF">IPZ78_06680</name>
</gene>
<name>A0ABS7Z3W0_9SPHI</name>
<dbReference type="RefSeq" id="WP_225552224.1">
    <property type="nucleotide sequence ID" value="NZ_JADEYP010000009.1"/>
</dbReference>
<keyword evidence="2" id="KW-1185">Reference proteome</keyword>
<comment type="caution">
    <text evidence="1">The sequence shown here is derived from an EMBL/GenBank/DDBJ whole genome shotgun (WGS) entry which is preliminary data.</text>
</comment>
<evidence type="ECO:0000313" key="2">
    <source>
        <dbReference type="Proteomes" id="UP001165302"/>
    </source>
</evidence>